<dbReference type="EMBL" id="JANJQO010000163">
    <property type="protein sequence ID" value="KAJ2980932.1"/>
    <property type="molecule type" value="Genomic_DNA"/>
</dbReference>
<evidence type="ECO:0000313" key="2">
    <source>
        <dbReference type="Proteomes" id="UP001143910"/>
    </source>
</evidence>
<sequence>MANEVLANGWTAVPIDPSKLFDGNAYRNVPAPLKVAEIAWPSDDPLVSKMQTYAKEHLSQEVYNHSMRVYYFATIILKQQFPEFATSLSPSTLALTCLFHDIGATDKNMSATRMSFEFYGGIMALNILEAAGSTKDQAAAVCECIIRHQDLGTDGSITFLGQLIHLATIYDNVSDHPYVSGLDTIIHEETREEVIALFPRNGWLGCFARAVTKEMELKPWSHTTHIPGFADKILANKLMKQYE</sequence>
<comment type="caution">
    <text evidence="1">The sequence shown here is derived from an EMBL/GenBank/DDBJ whole genome shotgun (WGS) entry which is preliminary data.</text>
</comment>
<accession>A0ACC1NNM2</accession>
<proteinExistence type="predicted"/>
<protein>
    <submittedName>
        <fullName evidence="1">Uncharacterized protein</fullName>
    </submittedName>
</protein>
<dbReference type="Proteomes" id="UP001143910">
    <property type="component" value="Unassembled WGS sequence"/>
</dbReference>
<organism evidence="1 2">
    <name type="scientific">Zarea fungicola</name>
    <dbReference type="NCBI Taxonomy" id="93591"/>
    <lineage>
        <taxon>Eukaryota</taxon>
        <taxon>Fungi</taxon>
        <taxon>Dikarya</taxon>
        <taxon>Ascomycota</taxon>
        <taxon>Pezizomycotina</taxon>
        <taxon>Sordariomycetes</taxon>
        <taxon>Hypocreomycetidae</taxon>
        <taxon>Hypocreales</taxon>
        <taxon>Cordycipitaceae</taxon>
        <taxon>Zarea</taxon>
    </lineage>
</organism>
<reference evidence="1" key="1">
    <citation type="submission" date="2022-08" db="EMBL/GenBank/DDBJ databases">
        <title>Genome Sequence of Lecanicillium fungicola.</title>
        <authorList>
            <person name="Buettner E."/>
        </authorList>
    </citation>
    <scope>NUCLEOTIDE SEQUENCE</scope>
    <source>
        <strain evidence="1">Babe33</strain>
    </source>
</reference>
<evidence type="ECO:0000313" key="1">
    <source>
        <dbReference type="EMBL" id="KAJ2980932.1"/>
    </source>
</evidence>
<gene>
    <name evidence="1" type="ORF">NQ176_g2340</name>
</gene>
<name>A0ACC1NNM2_9HYPO</name>
<keyword evidence="2" id="KW-1185">Reference proteome</keyword>